<dbReference type="InterPro" id="IPR011235">
    <property type="entry name" value="MepB-like"/>
</dbReference>
<dbReference type="Gene3D" id="3.40.1350.140">
    <property type="entry name" value="MepB-like"/>
    <property type="match status" value="1"/>
</dbReference>
<reference evidence="1 2" key="1">
    <citation type="submission" date="2021-01" db="EMBL/GenBank/DDBJ databases">
        <title>Complete genome sequence of Erwinia rhapontici MAFF 311153.</title>
        <authorList>
            <person name="Morohoshi T."/>
            <person name="Someya N."/>
        </authorList>
    </citation>
    <scope>NUCLEOTIDE SEQUENCE [LARGE SCALE GENOMIC DNA]</scope>
    <source>
        <strain evidence="1 2">MAFF 311153</strain>
    </source>
</reference>
<sequence>MSDTVTHPLTWQTDPANGLLPVQLCECIENLLLPAGLVVTHAPQREAESADYGACRLSVNHQTVVFRVARTTPTKVGQFVTLWQRPGVGDEIAPLDSEQDIAAVMVAVFDEENRGIFLFDGDILVKQGVFSRQGVGGKRALRVYAPWVTPLSRQALKTQQWQSRYFYPLHSEYSAGGDVWRGLSRDNRGS</sequence>
<gene>
    <name evidence="1" type="ORF">ERHA53_07570</name>
</gene>
<organism evidence="1 2">
    <name type="scientific">Erwinia rhapontici</name>
    <name type="common">Pectobacterium rhapontici</name>
    <dbReference type="NCBI Taxonomy" id="55212"/>
    <lineage>
        <taxon>Bacteria</taxon>
        <taxon>Pseudomonadati</taxon>
        <taxon>Pseudomonadota</taxon>
        <taxon>Gammaproteobacteria</taxon>
        <taxon>Enterobacterales</taxon>
        <taxon>Erwiniaceae</taxon>
        <taxon>Erwinia</taxon>
    </lineage>
</organism>
<accession>A0ABN6DFB5</accession>
<dbReference type="InterPro" id="IPR038231">
    <property type="entry name" value="MepB-like_sf"/>
</dbReference>
<keyword evidence="2" id="KW-1185">Reference proteome</keyword>
<dbReference type="Pfam" id="PF08877">
    <property type="entry name" value="MepB-like"/>
    <property type="match status" value="1"/>
</dbReference>
<dbReference type="Proteomes" id="UP000677515">
    <property type="component" value="Chromosome"/>
</dbReference>
<evidence type="ECO:0000313" key="2">
    <source>
        <dbReference type="Proteomes" id="UP000677515"/>
    </source>
</evidence>
<protein>
    <recommendedName>
        <fullName evidence="3">MepB protein</fullName>
    </recommendedName>
</protein>
<evidence type="ECO:0000313" key="1">
    <source>
        <dbReference type="EMBL" id="BCQ33414.1"/>
    </source>
</evidence>
<dbReference type="EMBL" id="AP024329">
    <property type="protein sequence ID" value="BCQ33414.1"/>
    <property type="molecule type" value="Genomic_DNA"/>
</dbReference>
<name>A0ABN6DFB5_ERWRD</name>
<proteinExistence type="predicted"/>
<dbReference type="RefSeq" id="WP_212813722.1">
    <property type="nucleotide sequence ID" value="NZ_AP024329.1"/>
</dbReference>
<evidence type="ECO:0008006" key="3">
    <source>
        <dbReference type="Google" id="ProtNLM"/>
    </source>
</evidence>